<dbReference type="InterPro" id="IPR045684">
    <property type="entry name" value="DUF6191"/>
</dbReference>
<proteinExistence type="predicted"/>
<evidence type="ECO:0000256" key="1">
    <source>
        <dbReference type="SAM" id="MobiDB-lite"/>
    </source>
</evidence>
<gene>
    <name evidence="2" type="ORF">Sviol_73880</name>
</gene>
<evidence type="ECO:0000313" key="2">
    <source>
        <dbReference type="EMBL" id="GHI42980.1"/>
    </source>
</evidence>
<feature type="region of interest" description="Disordered" evidence="1">
    <location>
        <begin position="1"/>
        <end position="67"/>
    </location>
</feature>
<protein>
    <recommendedName>
        <fullName evidence="4">Regulatory protein</fullName>
    </recommendedName>
</protein>
<sequence>MFGGLDELFAPARRHTEEERRRQEITLDEVGDSDPGRGPIDLASGSVVIRVPPTGGADHEDEGEEED</sequence>
<reference evidence="2" key="1">
    <citation type="submission" date="2024-05" db="EMBL/GenBank/DDBJ databases">
        <title>Whole genome shotgun sequence of Streptomyces violascens NBRC 12920.</title>
        <authorList>
            <person name="Komaki H."/>
            <person name="Tamura T."/>
        </authorList>
    </citation>
    <scope>NUCLEOTIDE SEQUENCE</scope>
    <source>
        <strain evidence="2">NBRC 12920</strain>
    </source>
</reference>
<dbReference type="Pfam" id="PF19690">
    <property type="entry name" value="DUF6191"/>
    <property type="match status" value="1"/>
</dbReference>
<evidence type="ECO:0000313" key="3">
    <source>
        <dbReference type="Proteomes" id="UP001050808"/>
    </source>
</evidence>
<organism evidence="2 3">
    <name type="scientific">Streptomyces violascens</name>
    <dbReference type="NCBI Taxonomy" id="67381"/>
    <lineage>
        <taxon>Bacteria</taxon>
        <taxon>Bacillati</taxon>
        <taxon>Actinomycetota</taxon>
        <taxon>Actinomycetes</taxon>
        <taxon>Kitasatosporales</taxon>
        <taxon>Streptomycetaceae</taxon>
        <taxon>Streptomyces</taxon>
    </lineage>
</organism>
<feature type="compositionally biased region" description="Basic and acidic residues" evidence="1">
    <location>
        <begin position="14"/>
        <end position="25"/>
    </location>
</feature>
<evidence type="ECO:0008006" key="4">
    <source>
        <dbReference type="Google" id="ProtNLM"/>
    </source>
</evidence>
<comment type="caution">
    <text evidence="2">The sequence shown here is derived from an EMBL/GenBank/DDBJ whole genome shotgun (WGS) entry which is preliminary data.</text>
</comment>
<name>A0ABQ3R0E4_9ACTN</name>
<dbReference type="RefSeq" id="WP_189962671.1">
    <property type="nucleotide sequence ID" value="NZ_BMUA01000006.1"/>
</dbReference>
<dbReference type="Proteomes" id="UP001050808">
    <property type="component" value="Unassembled WGS sequence"/>
</dbReference>
<dbReference type="EMBL" id="BNDY01000017">
    <property type="protein sequence ID" value="GHI42980.1"/>
    <property type="molecule type" value="Genomic_DNA"/>
</dbReference>
<keyword evidence="3" id="KW-1185">Reference proteome</keyword>
<accession>A0ABQ3R0E4</accession>